<evidence type="ECO:0000256" key="2">
    <source>
        <dbReference type="ARBA" id="ARBA00006840"/>
    </source>
</evidence>
<evidence type="ECO:0000256" key="3">
    <source>
        <dbReference type="ARBA" id="ARBA00022692"/>
    </source>
</evidence>
<protein>
    <recommendedName>
        <fullName evidence="6">Tetraspanin</fullName>
    </recommendedName>
</protein>
<organism evidence="7">
    <name type="scientific">Haliotis discus discus</name>
    <name type="common">disc abalone</name>
    <dbReference type="NCBI Taxonomy" id="91233"/>
    <lineage>
        <taxon>Eukaryota</taxon>
        <taxon>Metazoa</taxon>
        <taxon>Spiralia</taxon>
        <taxon>Lophotrochozoa</taxon>
        <taxon>Mollusca</taxon>
        <taxon>Gastropoda</taxon>
        <taxon>Vetigastropoda</taxon>
        <taxon>Lepetellida</taxon>
        <taxon>Haliotoidea</taxon>
        <taxon>Haliotidae</taxon>
        <taxon>Haliotis</taxon>
    </lineage>
</organism>
<evidence type="ECO:0000256" key="6">
    <source>
        <dbReference type="RuleBase" id="RU361218"/>
    </source>
</evidence>
<dbReference type="PANTHER" id="PTHR19282">
    <property type="entry name" value="TETRASPANIN"/>
    <property type="match status" value="1"/>
</dbReference>
<evidence type="ECO:0000256" key="1">
    <source>
        <dbReference type="ARBA" id="ARBA00004141"/>
    </source>
</evidence>
<comment type="subcellular location">
    <subcellularLocation>
        <location evidence="1 6">Membrane</location>
        <topology evidence="1 6">Multi-pass membrane protein</topology>
    </subcellularLocation>
</comment>
<feature type="transmembrane region" description="Helical" evidence="6">
    <location>
        <begin position="12"/>
        <end position="35"/>
    </location>
</feature>
<keyword evidence="3 6" id="KW-0812">Transmembrane</keyword>
<evidence type="ECO:0000256" key="4">
    <source>
        <dbReference type="ARBA" id="ARBA00022989"/>
    </source>
</evidence>
<dbReference type="EMBL" id="MH205674">
    <property type="protein sequence ID" value="AYP63833.1"/>
    <property type="molecule type" value="mRNA"/>
</dbReference>
<comment type="similarity">
    <text evidence="2 6">Belongs to the tetraspanin (TM4SF) family.</text>
</comment>
<dbReference type="InterPro" id="IPR000301">
    <property type="entry name" value="Tetraspanin_animals"/>
</dbReference>
<dbReference type="InterPro" id="IPR018503">
    <property type="entry name" value="Tetraspanin_CS"/>
</dbReference>
<dbReference type="PIRSF" id="PIRSF002419">
    <property type="entry name" value="Tetraspanin"/>
    <property type="match status" value="1"/>
</dbReference>
<dbReference type="InterPro" id="IPR008952">
    <property type="entry name" value="Tetraspanin_EC2_sf"/>
</dbReference>
<sequence length="299" mass="34421">MRTDQKLFCLKSSSVIFIILLWLLGAVIFGILLWFRLDFWSNEYLEVDEELYRYLILLYIFIVVGGLIVGFAILGIVAAVRAIKWAIVVFIVAMVLAIILTVAGMAYGIVYREKLEETISRGTLVRQFILQRYKGIKFDRATYVIDLMQSELKCCGGSAPLDYSESTWQKEQEQERKGRAPLSCCKDYERYQNSEDRYTQTCSIFQQPSNVENVYNPNLNRKGCGKALSTFFSDHIYTVVGIGIATFVIEVVTLILISCLLKVLNSLYIPQPEEIVYDMAHNQEKSPYPSRGDYRDYYR</sequence>
<dbReference type="PRINTS" id="PR00259">
    <property type="entry name" value="TMFOUR"/>
</dbReference>
<keyword evidence="5 6" id="KW-0472">Membrane</keyword>
<feature type="transmembrane region" description="Helical" evidence="6">
    <location>
        <begin position="55"/>
        <end position="80"/>
    </location>
</feature>
<dbReference type="CDD" id="cd03127">
    <property type="entry name" value="tetraspanin_LEL"/>
    <property type="match status" value="1"/>
</dbReference>
<dbReference type="InterPro" id="IPR018499">
    <property type="entry name" value="Tetraspanin/Peripherin"/>
</dbReference>
<dbReference type="AlphaFoldDB" id="A0A8S0NVI5"/>
<dbReference type="Pfam" id="PF00335">
    <property type="entry name" value="Tetraspanin"/>
    <property type="match status" value="1"/>
</dbReference>
<dbReference type="PANTHER" id="PTHR19282:SF551">
    <property type="entry name" value="RE08073P-RELATED"/>
    <property type="match status" value="1"/>
</dbReference>
<proteinExistence type="evidence at transcript level"/>
<reference evidence="7" key="1">
    <citation type="submission" date="2018-04" db="EMBL/GenBank/DDBJ databases">
        <authorList>
            <person name="Priyathilaka T.T."/>
            <person name="Lee J."/>
        </authorList>
    </citation>
    <scope>NUCLEOTIDE SEQUENCE</scope>
</reference>
<name>A0A8S0NVI5_HALDI</name>
<feature type="transmembrane region" description="Helical" evidence="6">
    <location>
        <begin position="87"/>
        <end position="110"/>
    </location>
</feature>
<dbReference type="PROSITE" id="PS00421">
    <property type="entry name" value="TM4_1"/>
    <property type="match status" value="1"/>
</dbReference>
<keyword evidence="4 6" id="KW-1133">Transmembrane helix</keyword>
<evidence type="ECO:0000256" key="5">
    <source>
        <dbReference type="ARBA" id="ARBA00023136"/>
    </source>
</evidence>
<dbReference type="Gene3D" id="1.10.1450.10">
    <property type="entry name" value="Tetraspanin"/>
    <property type="match status" value="1"/>
</dbReference>
<evidence type="ECO:0000313" key="7">
    <source>
        <dbReference type="EMBL" id="AYP63833.1"/>
    </source>
</evidence>
<accession>A0A8S0NVI5</accession>
<dbReference type="SUPFAM" id="SSF48652">
    <property type="entry name" value="Tetraspanin"/>
    <property type="match status" value="1"/>
</dbReference>
<feature type="transmembrane region" description="Helical" evidence="6">
    <location>
        <begin position="236"/>
        <end position="261"/>
    </location>
</feature>
<dbReference type="GO" id="GO:0005886">
    <property type="term" value="C:plasma membrane"/>
    <property type="evidence" value="ECO:0007669"/>
    <property type="project" value="TreeGrafter"/>
</dbReference>